<evidence type="ECO:0000313" key="1">
    <source>
        <dbReference type="EMBL" id="BAN89559.1"/>
    </source>
</evidence>
<evidence type="ECO:0000313" key="2">
    <source>
        <dbReference type="Proteomes" id="UP000016887"/>
    </source>
</evidence>
<keyword evidence="2" id="KW-1185">Reference proteome</keyword>
<dbReference type="EMBL" id="AP012489">
    <property type="protein sequence ID" value="BAN89559.1"/>
    <property type="molecule type" value="Genomic_DNA"/>
</dbReference>
<dbReference type="STRING" id="1198449.ACAM_0090"/>
<dbReference type="eggNOG" id="arCOG11607">
    <property type="taxonomic scope" value="Archaea"/>
</dbReference>
<name>U3TDX4_9CREN</name>
<dbReference type="Proteomes" id="UP000016887">
    <property type="component" value="Chromosome"/>
</dbReference>
<sequence length="113" mass="12678">MVVMGARAARQSSGVSMDMGYALNEHLTDITICPRCSAPSAVYTYSIRSERSDDGLYVKIVYSMKCDICGYSESMRGSMPLTVAYKLRHLFIPRVKIVLEKAYLLAEKLEKKV</sequence>
<gene>
    <name evidence="1" type="ORF">ACAM_0090</name>
</gene>
<accession>U3TDX4</accession>
<organism evidence="1 2">
    <name type="scientific">Aeropyrum camini SY1 = JCM 12091</name>
    <dbReference type="NCBI Taxonomy" id="1198449"/>
    <lineage>
        <taxon>Archaea</taxon>
        <taxon>Thermoproteota</taxon>
        <taxon>Thermoprotei</taxon>
        <taxon>Desulfurococcales</taxon>
        <taxon>Desulfurococcaceae</taxon>
        <taxon>Aeropyrum</taxon>
    </lineage>
</organism>
<dbReference type="KEGG" id="acj:ACAM_0090"/>
<reference evidence="1 2" key="1">
    <citation type="journal article" date="2013" name="Appl. Environ. Microbiol.">
        <title>Variation of the Virus-Related Elements within Syntenic Genomes of the Hyperthermophilic Archaeon Aeropyrum.</title>
        <authorList>
            <person name="Daifuku T."/>
            <person name="Yoshida T."/>
            <person name="Kitamura T."/>
            <person name="Kawaichi S."/>
            <person name="Inoue T."/>
            <person name="Nomura K."/>
            <person name="Yoshida Y."/>
            <person name="Kuno S."/>
            <person name="Sako Y."/>
        </authorList>
    </citation>
    <scope>NUCLEOTIDE SEQUENCE [LARGE SCALE GENOMIC DNA]</scope>
    <source>
        <strain evidence="1 2">SY1</strain>
    </source>
</reference>
<protein>
    <submittedName>
        <fullName evidence="1">Uncharacterized protein</fullName>
    </submittedName>
</protein>
<proteinExistence type="predicted"/>
<dbReference type="AlphaFoldDB" id="U3TDX4"/>